<dbReference type="EC" id="7.1.1.-" evidence="5"/>
<comment type="catalytic activity">
    <reaction evidence="5">
        <text>a quinone + NADH + 5 H(+)(in) = a quinol + NAD(+) + 4 H(+)(out)</text>
        <dbReference type="Rhea" id="RHEA:57888"/>
        <dbReference type="ChEBI" id="CHEBI:15378"/>
        <dbReference type="ChEBI" id="CHEBI:24646"/>
        <dbReference type="ChEBI" id="CHEBI:57540"/>
        <dbReference type="ChEBI" id="CHEBI:57945"/>
        <dbReference type="ChEBI" id="CHEBI:132124"/>
    </reaction>
</comment>
<feature type="transmembrane region" description="Helical" evidence="5">
    <location>
        <begin position="273"/>
        <end position="292"/>
    </location>
</feature>
<keyword evidence="4 5" id="KW-0472">Membrane</keyword>
<accession>A0A5B0VV04</accession>
<reference evidence="8 9" key="1">
    <citation type="submission" date="2019-07" db="EMBL/GenBank/DDBJ databases">
        <title>The Draft Genome Sequence of Rhizobium tropici SARCC-755 Associated with Superior Nodulation on Pigeonpea (Cajanus cajan (L.) Millsp.).</title>
        <authorList>
            <person name="Bopape F.L."/>
            <person name="Hassen A.I."/>
            <person name="Swanevelder Z.H."/>
            <person name="Gwata E.T."/>
        </authorList>
    </citation>
    <scope>NUCLEOTIDE SEQUENCE [LARGE SCALE GENOMIC DNA]</scope>
    <source>
        <strain evidence="8 9">SARCC-755</strain>
    </source>
</reference>
<feature type="transmembrane region" description="Helical" evidence="5">
    <location>
        <begin position="323"/>
        <end position="347"/>
    </location>
</feature>
<feature type="transmembrane region" description="Helical" evidence="5">
    <location>
        <begin position="446"/>
        <end position="472"/>
    </location>
</feature>
<comment type="similarity">
    <text evidence="5">Belongs to the complex I subunit 2 family.</text>
</comment>
<dbReference type="AlphaFoldDB" id="A0A5B0VV04"/>
<keyword evidence="5" id="KW-1003">Cell membrane</keyword>
<keyword evidence="5" id="KW-0874">Quinone</keyword>
<feature type="domain" description="NADH:quinone oxidoreductase/Mrp antiporter transmembrane" evidence="7">
    <location>
        <begin position="125"/>
        <end position="419"/>
    </location>
</feature>
<comment type="caution">
    <text evidence="8">The sequence shown here is derived from an EMBL/GenBank/DDBJ whole genome shotgun (WGS) entry which is preliminary data.</text>
</comment>
<name>A0A5B0VV04_RHITR</name>
<keyword evidence="2 5" id="KW-0812">Transmembrane</keyword>
<feature type="transmembrane region" description="Helical" evidence="5">
    <location>
        <begin position="368"/>
        <end position="389"/>
    </location>
</feature>
<organism evidence="8 9">
    <name type="scientific">Rhizobium tropici</name>
    <dbReference type="NCBI Taxonomy" id="398"/>
    <lineage>
        <taxon>Bacteria</taxon>
        <taxon>Pseudomonadati</taxon>
        <taxon>Pseudomonadota</taxon>
        <taxon>Alphaproteobacteria</taxon>
        <taxon>Hyphomicrobiales</taxon>
        <taxon>Rhizobiaceae</taxon>
        <taxon>Rhizobium/Agrobacterium group</taxon>
        <taxon>Rhizobium</taxon>
    </lineage>
</organism>
<dbReference type="OrthoDB" id="9811718at2"/>
<keyword evidence="5" id="KW-0813">Transport</keyword>
<dbReference type="EMBL" id="VNIP01000011">
    <property type="protein sequence ID" value="KAA1177741.1"/>
    <property type="molecule type" value="Genomic_DNA"/>
</dbReference>
<comment type="subcellular location">
    <subcellularLocation>
        <location evidence="5">Cell membrane</location>
        <topology evidence="5">Multi-pass membrane protein</topology>
    </subcellularLocation>
    <subcellularLocation>
        <location evidence="1">Endomembrane system</location>
        <topology evidence="1">Multi-pass membrane protein</topology>
    </subcellularLocation>
    <subcellularLocation>
        <location evidence="6">Membrane</location>
        <topology evidence="6">Multi-pass membrane protein</topology>
    </subcellularLocation>
</comment>
<evidence type="ECO:0000256" key="5">
    <source>
        <dbReference type="HAMAP-Rule" id="MF_00445"/>
    </source>
</evidence>
<evidence type="ECO:0000313" key="9">
    <source>
        <dbReference type="Proteomes" id="UP000323608"/>
    </source>
</evidence>
<evidence type="ECO:0000256" key="2">
    <source>
        <dbReference type="ARBA" id="ARBA00022692"/>
    </source>
</evidence>
<comment type="function">
    <text evidence="5">NDH-1 shuttles electrons from NADH, via FMN and iron-sulfur (Fe-S) centers, to quinones in the respiratory chain. The immediate electron acceptor for the enzyme in this species is believed to be ubiquinone. Couples the redox reaction to proton translocation (for every two electrons transferred, four hydrogen ions are translocated across the cytoplasmic membrane), and thus conserves the redox energy in a proton gradient.</text>
</comment>
<keyword evidence="5" id="KW-1278">Translocase</keyword>
<keyword evidence="8" id="KW-0560">Oxidoreductase</keyword>
<evidence type="ECO:0000259" key="7">
    <source>
        <dbReference type="Pfam" id="PF00361"/>
    </source>
</evidence>
<feature type="transmembrane region" description="Helical" evidence="5">
    <location>
        <begin position="160"/>
        <end position="183"/>
    </location>
</feature>
<dbReference type="GO" id="GO:0012505">
    <property type="term" value="C:endomembrane system"/>
    <property type="evidence" value="ECO:0007669"/>
    <property type="project" value="UniProtKB-SubCell"/>
</dbReference>
<feature type="transmembrane region" description="Helical" evidence="5">
    <location>
        <begin position="41"/>
        <end position="58"/>
    </location>
</feature>
<comment type="subunit">
    <text evidence="5">NDH-1 is composed of 14 different subunits. Subunits NuoA, H, J, K, L, M, N constitute the membrane sector of the complex.</text>
</comment>
<evidence type="ECO:0000256" key="1">
    <source>
        <dbReference type="ARBA" id="ARBA00004127"/>
    </source>
</evidence>
<dbReference type="GO" id="GO:0050136">
    <property type="term" value="F:NADH dehydrogenase (quinone) (non-electrogenic) activity"/>
    <property type="evidence" value="ECO:0007669"/>
    <property type="project" value="UniProtKB-UniRule"/>
</dbReference>
<dbReference type="NCBIfam" id="NF004440">
    <property type="entry name" value="PRK05777.1-3"/>
    <property type="match status" value="1"/>
</dbReference>
<dbReference type="GO" id="GO:0005886">
    <property type="term" value="C:plasma membrane"/>
    <property type="evidence" value="ECO:0007669"/>
    <property type="project" value="UniProtKB-SubCell"/>
</dbReference>
<proteinExistence type="inferred from homology"/>
<evidence type="ECO:0000256" key="6">
    <source>
        <dbReference type="RuleBase" id="RU000320"/>
    </source>
</evidence>
<dbReference type="InterPro" id="IPR010096">
    <property type="entry name" value="NADH-Q_OxRdtase_suN/2"/>
</dbReference>
<evidence type="ECO:0000313" key="8">
    <source>
        <dbReference type="EMBL" id="KAA1177741.1"/>
    </source>
</evidence>
<dbReference type="NCBIfam" id="TIGR01770">
    <property type="entry name" value="NDH_I_N"/>
    <property type="match status" value="1"/>
</dbReference>
<dbReference type="InterPro" id="IPR001750">
    <property type="entry name" value="ND/Mrp_TM"/>
</dbReference>
<dbReference type="RefSeq" id="WP_149636593.1">
    <property type="nucleotide sequence ID" value="NZ_VNIP01000011.1"/>
</dbReference>
<evidence type="ECO:0000256" key="4">
    <source>
        <dbReference type="ARBA" id="ARBA00023136"/>
    </source>
</evidence>
<feature type="transmembrane region" description="Helical" evidence="5">
    <location>
        <begin position="240"/>
        <end position="261"/>
    </location>
</feature>
<evidence type="ECO:0000256" key="3">
    <source>
        <dbReference type="ARBA" id="ARBA00022989"/>
    </source>
</evidence>
<sequence length="480" mass="51005">MTADTILASLHLSIPELILAVGALVLLMIGVFSGERSGPTVTGLAIALLAVAGLWIIFVPGEGLAYGGAYLADGFSRFMKIVALVGSIVAMFMSMGQAREQQLDRFEFPVLLLLATLGILLMISAHDLISLYLSLELQSLALYVVAAINRDSVKSTEAGLKYFVLGALSSGMLLYGMSLVYGFTGHTTFDAIATALSSETRSLGLVFGLVFVLAGLAFKISAVPFHMWTPDVYEGAPTPVTAFFAAAPKVAAMAILTRIVVTAFHPVLADWQQIIVFISIASMLLGSFAAIGQRNFKRLMAYSSIGHMGYALVGLAAGTKTGVSGVMLYMVIYMVMTLGSFAIIMAMRRKDGRQVENVDDLAGLSTTNPFMAVVLTALMFSLAGIPPLAGFFGKYFVFVAAIQAHLYALAIIGVLASVVGAYYYLRVIKVMWFDEATDEFTRTAGSLRLVFGLSGLFVITYVFFGGAIGGAADLAAATLF</sequence>
<feature type="transmembrane region" description="Helical" evidence="5">
    <location>
        <begin position="395"/>
        <end position="425"/>
    </location>
</feature>
<dbReference type="GO" id="GO:0008137">
    <property type="term" value="F:NADH dehydrogenase (ubiquinone) activity"/>
    <property type="evidence" value="ECO:0007669"/>
    <property type="project" value="InterPro"/>
</dbReference>
<feature type="transmembrane region" description="Helical" evidence="5">
    <location>
        <begin position="6"/>
        <end position="29"/>
    </location>
</feature>
<feature type="transmembrane region" description="Helical" evidence="5">
    <location>
        <begin position="108"/>
        <end position="125"/>
    </location>
</feature>
<dbReference type="Pfam" id="PF00361">
    <property type="entry name" value="Proton_antipo_M"/>
    <property type="match status" value="1"/>
</dbReference>
<dbReference type="HAMAP" id="MF_00445">
    <property type="entry name" value="NDH1_NuoN_1"/>
    <property type="match status" value="1"/>
</dbReference>
<feature type="transmembrane region" description="Helical" evidence="5">
    <location>
        <begin position="203"/>
        <end position="228"/>
    </location>
</feature>
<protein>
    <recommendedName>
        <fullName evidence="5">NADH-quinone oxidoreductase subunit N</fullName>
        <ecNumber evidence="5">7.1.1.-</ecNumber>
    </recommendedName>
    <alternativeName>
        <fullName evidence="5">NADH dehydrogenase I subunit N</fullName>
    </alternativeName>
    <alternativeName>
        <fullName evidence="5">NDH-1 subunit N</fullName>
    </alternativeName>
</protein>
<dbReference type="PANTHER" id="PTHR22773">
    <property type="entry name" value="NADH DEHYDROGENASE"/>
    <property type="match status" value="1"/>
</dbReference>
<keyword evidence="5" id="KW-0520">NAD</keyword>
<dbReference type="GO" id="GO:0042773">
    <property type="term" value="P:ATP synthesis coupled electron transport"/>
    <property type="evidence" value="ECO:0007669"/>
    <property type="project" value="InterPro"/>
</dbReference>
<dbReference type="GO" id="GO:0048038">
    <property type="term" value="F:quinone binding"/>
    <property type="evidence" value="ECO:0007669"/>
    <property type="project" value="UniProtKB-KW"/>
</dbReference>
<gene>
    <name evidence="5 8" type="primary">nuoN</name>
    <name evidence="8" type="ORF">FP026_21250</name>
</gene>
<keyword evidence="5" id="KW-0830">Ubiquinone</keyword>
<feature type="transmembrane region" description="Helical" evidence="5">
    <location>
        <begin position="78"/>
        <end position="96"/>
    </location>
</feature>
<keyword evidence="3 5" id="KW-1133">Transmembrane helix</keyword>
<dbReference type="Proteomes" id="UP000323608">
    <property type="component" value="Unassembled WGS sequence"/>
</dbReference>